<organism evidence="8 9">
    <name type="scientific">Aliiruegeria haliotis</name>
    <dbReference type="NCBI Taxonomy" id="1280846"/>
    <lineage>
        <taxon>Bacteria</taxon>
        <taxon>Pseudomonadati</taxon>
        <taxon>Pseudomonadota</taxon>
        <taxon>Alphaproteobacteria</taxon>
        <taxon>Rhodobacterales</taxon>
        <taxon>Roseobacteraceae</taxon>
        <taxon>Aliiruegeria</taxon>
    </lineage>
</organism>
<dbReference type="PROSITE" id="PS01311">
    <property type="entry name" value="LGT"/>
    <property type="match status" value="1"/>
</dbReference>
<sequence>MAPETAGLKVDFAAATQARPVTMKALIQFPEPSPELFSITILGMEFALRWYALAYIGGLLIGWWMITRLLNRPALWPRDTPPMRPAQVEDLLTWVILGVILGGRLGFVLFYRPAYYLANPAQILAVWEGGMAFHGGLLGVIVAVWLYTGRHGIPRLGAADAMAIATPPGLFLGRIANFVNGELWGRPSDAPWAMKFPTMCSDPAYQGCARTGEWFYYGNEVARHPSQLYEAALEGVVLGAVLLWMALVRKSLKVPGLTAGVFFAGYGTSRFVVEYFRQADPQFITPENPIGFVIGSGSVGITMGQFLSLPMVALGLALIAIALRQRPAPE</sequence>
<evidence type="ECO:0000256" key="5">
    <source>
        <dbReference type="ARBA" id="ARBA00022989"/>
    </source>
</evidence>
<keyword evidence="9" id="KW-1185">Reference proteome</keyword>
<name>A0A2T0RL18_9RHOB</name>
<feature type="transmembrane region" description="Helical" evidence="7">
    <location>
        <begin position="228"/>
        <end position="247"/>
    </location>
</feature>
<reference evidence="8 9" key="1">
    <citation type="submission" date="2018-03" db="EMBL/GenBank/DDBJ databases">
        <title>Genomic Encyclopedia of Archaeal and Bacterial Type Strains, Phase II (KMG-II): from individual species to whole genera.</title>
        <authorList>
            <person name="Goeker M."/>
        </authorList>
    </citation>
    <scope>NUCLEOTIDE SEQUENCE [LARGE SCALE GENOMIC DNA]</scope>
    <source>
        <strain evidence="8 9">DSM 29328</strain>
    </source>
</reference>
<gene>
    <name evidence="7" type="primary">lgt</name>
    <name evidence="8" type="ORF">CLV78_10893</name>
</gene>
<dbReference type="UniPathway" id="UPA00664"/>
<keyword evidence="4 7" id="KW-0812">Transmembrane</keyword>
<dbReference type="NCBIfam" id="TIGR00544">
    <property type="entry name" value="lgt"/>
    <property type="match status" value="1"/>
</dbReference>
<comment type="subcellular location">
    <subcellularLocation>
        <location evidence="7">Cell membrane</location>
        <topology evidence="7">Multi-pass membrane protein</topology>
    </subcellularLocation>
</comment>
<feature type="binding site" evidence="7">
    <location>
        <position position="174"/>
    </location>
    <ligand>
        <name>a 1,2-diacyl-sn-glycero-3-phospho-(1'-sn-glycerol)</name>
        <dbReference type="ChEBI" id="CHEBI:64716"/>
    </ligand>
</feature>
<keyword evidence="5 7" id="KW-1133">Transmembrane helix</keyword>
<evidence type="ECO:0000256" key="1">
    <source>
        <dbReference type="ARBA" id="ARBA00007150"/>
    </source>
</evidence>
<comment type="similarity">
    <text evidence="1 7">Belongs to the Lgt family.</text>
</comment>
<evidence type="ECO:0000313" key="9">
    <source>
        <dbReference type="Proteomes" id="UP000239480"/>
    </source>
</evidence>
<comment type="pathway">
    <text evidence="7">Protein modification; lipoprotein biosynthesis (diacylglyceryl transfer).</text>
</comment>
<dbReference type="GO" id="GO:0008961">
    <property type="term" value="F:phosphatidylglycerol-prolipoprotein diacylglyceryl transferase activity"/>
    <property type="evidence" value="ECO:0007669"/>
    <property type="project" value="UniProtKB-UniRule"/>
</dbReference>
<keyword evidence="8" id="KW-0449">Lipoprotein</keyword>
<proteinExistence type="inferred from homology"/>
<dbReference type="AlphaFoldDB" id="A0A2T0RL18"/>
<dbReference type="Pfam" id="PF01790">
    <property type="entry name" value="LGT"/>
    <property type="match status" value="1"/>
</dbReference>
<feature type="transmembrane region" description="Helical" evidence="7">
    <location>
        <begin position="306"/>
        <end position="323"/>
    </location>
</feature>
<comment type="caution">
    <text evidence="8">The sequence shown here is derived from an EMBL/GenBank/DDBJ whole genome shotgun (WGS) entry which is preliminary data.</text>
</comment>
<comment type="function">
    <text evidence="7">Catalyzes the transfer of the diacylglyceryl group from phosphatidylglycerol to the sulfhydryl group of the N-terminal cysteine of a prolipoprotein, the first step in the formation of mature lipoproteins.</text>
</comment>
<dbReference type="InterPro" id="IPR001640">
    <property type="entry name" value="Lgt"/>
</dbReference>
<dbReference type="GO" id="GO:0005886">
    <property type="term" value="C:plasma membrane"/>
    <property type="evidence" value="ECO:0007669"/>
    <property type="project" value="UniProtKB-SubCell"/>
</dbReference>
<dbReference type="EMBL" id="PVTD01000008">
    <property type="protein sequence ID" value="PRY21822.1"/>
    <property type="molecule type" value="Genomic_DNA"/>
</dbReference>
<protein>
    <recommendedName>
        <fullName evidence="7">Phosphatidylglycerol--prolipoprotein diacylglyceryl transferase</fullName>
        <ecNumber evidence="7">2.5.1.145</ecNumber>
    </recommendedName>
</protein>
<evidence type="ECO:0000256" key="7">
    <source>
        <dbReference type="HAMAP-Rule" id="MF_01147"/>
    </source>
</evidence>
<evidence type="ECO:0000256" key="6">
    <source>
        <dbReference type="ARBA" id="ARBA00023136"/>
    </source>
</evidence>
<keyword evidence="6 7" id="KW-0472">Membrane</keyword>
<accession>A0A2T0RL18</accession>
<dbReference type="EC" id="2.5.1.145" evidence="7"/>
<evidence type="ECO:0000256" key="2">
    <source>
        <dbReference type="ARBA" id="ARBA00022475"/>
    </source>
</evidence>
<evidence type="ECO:0000256" key="3">
    <source>
        <dbReference type="ARBA" id="ARBA00022679"/>
    </source>
</evidence>
<comment type="catalytic activity">
    <reaction evidence="7">
        <text>L-cysteinyl-[prolipoprotein] + a 1,2-diacyl-sn-glycero-3-phospho-(1'-sn-glycerol) = an S-1,2-diacyl-sn-glyceryl-L-cysteinyl-[prolipoprotein] + sn-glycerol 1-phosphate + H(+)</text>
        <dbReference type="Rhea" id="RHEA:56712"/>
        <dbReference type="Rhea" id="RHEA-COMP:14679"/>
        <dbReference type="Rhea" id="RHEA-COMP:14680"/>
        <dbReference type="ChEBI" id="CHEBI:15378"/>
        <dbReference type="ChEBI" id="CHEBI:29950"/>
        <dbReference type="ChEBI" id="CHEBI:57685"/>
        <dbReference type="ChEBI" id="CHEBI:64716"/>
        <dbReference type="ChEBI" id="CHEBI:140658"/>
        <dbReference type="EC" id="2.5.1.145"/>
    </reaction>
</comment>
<evidence type="ECO:0000313" key="8">
    <source>
        <dbReference type="EMBL" id="PRY21822.1"/>
    </source>
</evidence>
<feature type="transmembrane region" description="Helical" evidence="7">
    <location>
        <begin position="131"/>
        <end position="148"/>
    </location>
</feature>
<dbReference type="PANTHER" id="PTHR30589:SF0">
    <property type="entry name" value="PHOSPHATIDYLGLYCEROL--PROLIPOPROTEIN DIACYLGLYCERYL TRANSFERASE"/>
    <property type="match status" value="1"/>
</dbReference>
<feature type="transmembrane region" description="Helical" evidence="7">
    <location>
        <begin position="91"/>
        <end position="111"/>
    </location>
</feature>
<dbReference type="HAMAP" id="MF_01147">
    <property type="entry name" value="Lgt"/>
    <property type="match status" value="1"/>
</dbReference>
<dbReference type="Proteomes" id="UP000239480">
    <property type="component" value="Unassembled WGS sequence"/>
</dbReference>
<dbReference type="PANTHER" id="PTHR30589">
    <property type="entry name" value="PROLIPOPROTEIN DIACYLGLYCERYL TRANSFERASE"/>
    <property type="match status" value="1"/>
</dbReference>
<keyword evidence="2 7" id="KW-1003">Cell membrane</keyword>
<dbReference type="GO" id="GO:0042158">
    <property type="term" value="P:lipoprotein biosynthetic process"/>
    <property type="evidence" value="ECO:0007669"/>
    <property type="project" value="UniProtKB-UniRule"/>
</dbReference>
<evidence type="ECO:0000256" key="4">
    <source>
        <dbReference type="ARBA" id="ARBA00022692"/>
    </source>
</evidence>
<feature type="transmembrane region" description="Helical" evidence="7">
    <location>
        <begin position="50"/>
        <end position="70"/>
    </location>
</feature>
<keyword evidence="3 7" id="KW-0808">Transferase</keyword>